<dbReference type="InterPro" id="IPR019310">
    <property type="entry name" value="Efg1"/>
</dbReference>
<feature type="compositionally biased region" description="Basic and acidic residues" evidence="10">
    <location>
        <begin position="223"/>
        <end position="235"/>
    </location>
</feature>
<feature type="region of interest" description="Disordered" evidence="10">
    <location>
        <begin position="208"/>
        <end position="271"/>
    </location>
</feature>
<reference evidence="11" key="1">
    <citation type="journal article" date="2020" name="Stud. Mycol.">
        <title>101 Dothideomycetes genomes: a test case for predicting lifestyles and emergence of pathogens.</title>
        <authorList>
            <person name="Haridas S."/>
            <person name="Albert R."/>
            <person name="Binder M."/>
            <person name="Bloem J."/>
            <person name="Labutti K."/>
            <person name="Salamov A."/>
            <person name="Andreopoulos B."/>
            <person name="Baker S."/>
            <person name="Barry K."/>
            <person name="Bills G."/>
            <person name="Bluhm B."/>
            <person name="Cannon C."/>
            <person name="Castanera R."/>
            <person name="Culley D."/>
            <person name="Daum C."/>
            <person name="Ezra D."/>
            <person name="Gonzalez J."/>
            <person name="Henrissat B."/>
            <person name="Kuo A."/>
            <person name="Liang C."/>
            <person name="Lipzen A."/>
            <person name="Lutzoni F."/>
            <person name="Magnuson J."/>
            <person name="Mondo S."/>
            <person name="Nolan M."/>
            <person name="Ohm R."/>
            <person name="Pangilinan J."/>
            <person name="Park H.-J."/>
            <person name="Ramirez L."/>
            <person name="Alfaro M."/>
            <person name="Sun H."/>
            <person name="Tritt A."/>
            <person name="Yoshinaga Y."/>
            <person name="Zwiers L.-H."/>
            <person name="Turgeon B."/>
            <person name="Goodwin S."/>
            <person name="Spatafora J."/>
            <person name="Crous P."/>
            <person name="Grigoriev I."/>
        </authorList>
    </citation>
    <scope>NUCLEOTIDE SEQUENCE</scope>
    <source>
        <strain evidence="11">CBS 262.69</strain>
    </source>
</reference>
<comment type="function">
    <text evidence="1">Involved in rRNA processing.</text>
</comment>
<feature type="region of interest" description="Disordered" evidence="10">
    <location>
        <begin position="165"/>
        <end position="187"/>
    </location>
</feature>
<name>A0A6G1HWT6_9PEZI</name>
<gene>
    <name evidence="11" type="ORF">EJ06DRAFT_530269</name>
</gene>
<dbReference type="GO" id="GO:0000462">
    <property type="term" value="P:maturation of SSU-rRNA from tricistronic rRNA transcript (SSU-rRNA, 5.8S rRNA, LSU-rRNA)"/>
    <property type="evidence" value="ECO:0007669"/>
    <property type="project" value="TreeGrafter"/>
</dbReference>
<evidence type="ECO:0000256" key="9">
    <source>
        <dbReference type="SAM" id="Coils"/>
    </source>
</evidence>
<evidence type="ECO:0000256" key="5">
    <source>
        <dbReference type="ARBA" id="ARBA00019827"/>
    </source>
</evidence>
<evidence type="ECO:0000256" key="4">
    <source>
        <dbReference type="ARBA" id="ARBA00018689"/>
    </source>
</evidence>
<dbReference type="GO" id="GO:0030688">
    <property type="term" value="C:preribosome, small subunit precursor"/>
    <property type="evidence" value="ECO:0007669"/>
    <property type="project" value="TreeGrafter"/>
</dbReference>
<dbReference type="Pfam" id="PF10153">
    <property type="entry name" value="Efg1"/>
    <property type="match status" value="1"/>
</dbReference>
<feature type="region of interest" description="Disordered" evidence="10">
    <location>
        <begin position="1"/>
        <end position="43"/>
    </location>
</feature>
<keyword evidence="7 9" id="KW-0175">Coiled coil</keyword>
<evidence type="ECO:0000256" key="7">
    <source>
        <dbReference type="ARBA" id="ARBA00023054"/>
    </source>
</evidence>
<keyword evidence="6" id="KW-0698">rRNA processing</keyword>
<dbReference type="PANTHER" id="PTHR33911:SF1">
    <property type="entry name" value="RRNA-PROCESSING PROTEIN EFG1"/>
    <property type="match status" value="1"/>
</dbReference>
<evidence type="ECO:0000256" key="2">
    <source>
        <dbReference type="ARBA" id="ARBA00004604"/>
    </source>
</evidence>
<comment type="similarity">
    <text evidence="3">Belongs to the EFG1 family.</text>
</comment>
<dbReference type="Proteomes" id="UP000799640">
    <property type="component" value="Unassembled WGS sequence"/>
</dbReference>
<evidence type="ECO:0000313" key="12">
    <source>
        <dbReference type="Proteomes" id="UP000799640"/>
    </source>
</evidence>
<feature type="compositionally biased region" description="Basic and acidic residues" evidence="10">
    <location>
        <begin position="174"/>
        <end position="187"/>
    </location>
</feature>
<organism evidence="11 12">
    <name type="scientific">Trichodelitschia bisporula</name>
    <dbReference type="NCBI Taxonomy" id="703511"/>
    <lineage>
        <taxon>Eukaryota</taxon>
        <taxon>Fungi</taxon>
        <taxon>Dikarya</taxon>
        <taxon>Ascomycota</taxon>
        <taxon>Pezizomycotina</taxon>
        <taxon>Dothideomycetes</taxon>
        <taxon>Dothideomycetes incertae sedis</taxon>
        <taxon>Phaeotrichales</taxon>
        <taxon>Phaeotrichaceae</taxon>
        <taxon>Trichodelitschia</taxon>
    </lineage>
</organism>
<evidence type="ECO:0000256" key="8">
    <source>
        <dbReference type="ARBA" id="ARBA00023242"/>
    </source>
</evidence>
<evidence type="ECO:0000256" key="10">
    <source>
        <dbReference type="SAM" id="MobiDB-lite"/>
    </source>
</evidence>
<protein>
    <recommendedName>
        <fullName evidence="4">rRNA-processing protein EFG1</fullName>
    </recommendedName>
    <alternativeName>
        <fullName evidence="5">rRNA-processing protein efg1</fullName>
    </alternativeName>
</protein>
<feature type="compositionally biased region" description="Polar residues" evidence="10">
    <location>
        <begin position="1"/>
        <end position="12"/>
    </location>
</feature>
<feature type="coiled-coil region" evidence="9">
    <location>
        <begin position="105"/>
        <end position="132"/>
    </location>
</feature>
<feature type="compositionally biased region" description="Acidic residues" evidence="10">
    <location>
        <begin position="259"/>
        <end position="271"/>
    </location>
</feature>
<evidence type="ECO:0000256" key="6">
    <source>
        <dbReference type="ARBA" id="ARBA00022552"/>
    </source>
</evidence>
<dbReference type="GO" id="GO:0005730">
    <property type="term" value="C:nucleolus"/>
    <property type="evidence" value="ECO:0007669"/>
    <property type="project" value="UniProtKB-SubCell"/>
</dbReference>
<sequence>MPTSRGSRSQPNPDAAPFRKRKRERDFQQSHGPSRPKKHSVAPLKTKIRDLERLLSRGADNLPADVRLSRERELAAYKHDLEIVMAEKHKLDMVAKYRMVRFFDRQRATRILKRLTKELEACRNDEASDKKQRLQLEEQVDRARIDLNYTIYYPLTKKYCSLYPKGSRDDDEDPAQKAKGDPDVWEQVKRATEEGRLEEMRNGLDFEAAAKKAMGNKKKLRKDQKLSKKKDEKVSADQTAAKATKPVAGRASQKAQQDVDSESGSEDGFFE</sequence>
<dbReference type="OrthoDB" id="47732at2759"/>
<accession>A0A6G1HWT6</accession>
<dbReference type="AlphaFoldDB" id="A0A6G1HWT6"/>
<dbReference type="EMBL" id="ML996695">
    <property type="protein sequence ID" value="KAF2400279.1"/>
    <property type="molecule type" value="Genomic_DNA"/>
</dbReference>
<dbReference type="PANTHER" id="PTHR33911">
    <property type="entry name" value="RRNA-PROCESSING PROTEIN EFG1"/>
    <property type="match status" value="1"/>
</dbReference>
<comment type="subcellular location">
    <subcellularLocation>
        <location evidence="2">Nucleus</location>
        <location evidence="2">Nucleolus</location>
    </subcellularLocation>
</comment>
<keyword evidence="8" id="KW-0539">Nucleus</keyword>
<proteinExistence type="inferred from homology"/>
<keyword evidence="12" id="KW-1185">Reference proteome</keyword>
<evidence type="ECO:0000313" key="11">
    <source>
        <dbReference type="EMBL" id="KAF2400279.1"/>
    </source>
</evidence>
<evidence type="ECO:0000256" key="1">
    <source>
        <dbReference type="ARBA" id="ARBA00002773"/>
    </source>
</evidence>
<dbReference type="InterPro" id="IPR050786">
    <property type="entry name" value="EFG1_rRNA-proc"/>
</dbReference>
<evidence type="ECO:0000256" key="3">
    <source>
        <dbReference type="ARBA" id="ARBA00006916"/>
    </source>
</evidence>